<dbReference type="PROSITE" id="PS00742">
    <property type="entry name" value="PEP_ENZYMES_2"/>
    <property type="match status" value="1"/>
</dbReference>
<dbReference type="NCBIfam" id="TIGR01417">
    <property type="entry name" value="PTS_I_fam"/>
    <property type="match status" value="1"/>
</dbReference>
<dbReference type="InterPro" id="IPR008731">
    <property type="entry name" value="PTS_EIN"/>
</dbReference>
<dbReference type="InterPro" id="IPR024692">
    <property type="entry name" value="PTS_EI"/>
</dbReference>
<gene>
    <name evidence="24" type="primary">ptsP</name>
    <name evidence="24" type="ORF">DLM86_01430</name>
</gene>
<feature type="domain" description="Phosphotransferase system enzyme I N-terminal" evidence="23">
    <location>
        <begin position="7"/>
        <end position="129"/>
    </location>
</feature>
<evidence type="ECO:0000256" key="1">
    <source>
        <dbReference type="ARBA" id="ARBA00000683"/>
    </source>
</evidence>
<evidence type="ECO:0000256" key="13">
    <source>
        <dbReference type="ARBA" id="ARBA00022723"/>
    </source>
</evidence>
<dbReference type="SUPFAM" id="SSF47831">
    <property type="entry name" value="Enzyme I of the PEP:sugar phosphotransferase system HPr-binding (sub)domain"/>
    <property type="match status" value="1"/>
</dbReference>
<evidence type="ECO:0000256" key="6">
    <source>
        <dbReference type="ARBA" id="ARBA00012232"/>
    </source>
</evidence>
<dbReference type="PIRSF" id="PIRSF000732">
    <property type="entry name" value="PTS_enzyme_I"/>
    <property type="match status" value="1"/>
</dbReference>
<evidence type="ECO:0000256" key="3">
    <source>
        <dbReference type="ARBA" id="ARBA00002728"/>
    </source>
</evidence>
<dbReference type="InterPro" id="IPR015813">
    <property type="entry name" value="Pyrv/PenolPyrv_kinase-like_dom"/>
</dbReference>
<evidence type="ECO:0000256" key="12">
    <source>
        <dbReference type="ARBA" id="ARBA00022683"/>
    </source>
</evidence>
<evidence type="ECO:0000256" key="19">
    <source>
        <dbReference type="PIRSR" id="PIRSR000732-2"/>
    </source>
</evidence>
<feature type="binding site" evidence="20">
    <location>
        <position position="458"/>
    </location>
    <ligand>
        <name>Mg(2+)</name>
        <dbReference type="ChEBI" id="CHEBI:18420"/>
    </ligand>
</feature>
<proteinExistence type="inferred from homology"/>
<feature type="binding site" evidence="19">
    <location>
        <position position="468"/>
    </location>
    <ligand>
        <name>phosphoenolpyruvate</name>
        <dbReference type="ChEBI" id="CHEBI:58702"/>
    </ligand>
</feature>
<dbReference type="InterPro" id="IPR050499">
    <property type="entry name" value="PEP-utilizing_PTS_enzyme"/>
</dbReference>
<feature type="active site" description="Proton donor" evidence="18">
    <location>
        <position position="505"/>
    </location>
</feature>
<dbReference type="PANTHER" id="PTHR46244">
    <property type="entry name" value="PHOSPHOENOLPYRUVATE-PROTEIN PHOSPHOTRANSFERASE"/>
    <property type="match status" value="1"/>
</dbReference>
<protein>
    <recommendedName>
        <fullName evidence="7 17">Phosphoenolpyruvate-protein phosphotransferase</fullName>
        <ecNumber evidence="6 17">2.7.3.9</ecNumber>
    </recommendedName>
    <alternativeName>
        <fullName evidence="16 17">Phosphotransferase system, enzyme I</fullName>
    </alternativeName>
</protein>
<feature type="binding site" evidence="19">
    <location>
        <begin position="457"/>
        <end position="458"/>
    </location>
    <ligand>
        <name>phosphoenolpyruvate</name>
        <dbReference type="ChEBI" id="CHEBI:58702"/>
    </ligand>
</feature>
<dbReference type="InterPro" id="IPR023151">
    <property type="entry name" value="PEP_util_CS"/>
</dbReference>
<dbReference type="SUPFAM" id="SSF51621">
    <property type="entry name" value="Phosphoenolpyruvate/pyruvate domain"/>
    <property type="match status" value="1"/>
</dbReference>
<dbReference type="PANTHER" id="PTHR46244:SF3">
    <property type="entry name" value="PHOSPHOENOLPYRUVATE-PROTEIN PHOSPHOTRANSFERASE"/>
    <property type="match status" value="1"/>
</dbReference>
<dbReference type="Pfam" id="PF05524">
    <property type="entry name" value="PEP-utilisers_N"/>
    <property type="match status" value="1"/>
</dbReference>
<name>A0A2V5KG40_9BACL</name>
<dbReference type="InterPro" id="IPR040442">
    <property type="entry name" value="Pyrv_kinase-like_dom_sf"/>
</dbReference>
<dbReference type="InterPro" id="IPR036637">
    <property type="entry name" value="Phosphohistidine_dom_sf"/>
</dbReference>
<evidence type="ECO:0000256" key="17">
    <source>
        <dbReference type="PIRNR" id="PIRNR000732"/>
    </source>
</evidence>
<evidence type="ECO:0000259" key="21">
    <source>
        <dbReference type="Pfam" id="PF00391"/>
    </source>
</evidence>
<dbReference type="AlphaFoldDB" id="A0A2V5KG40"/>
<evidence type="ECO:0000256" key="2">
    <source>
        <dbReference type="ARBA" id="ARBA00001946"/>
    </source>
</evidence>
<dbReference type="InterPro" id="IPR008279">
    <property type="entry name" value="PEP-util_enz_mobile_dom"/>
</dbReference>
<dbReference type="InterPro" id="IPR000121">
    <property type="entry name" value="PEP_util_C"/>
</dbReference>
<dbReference type="InterPro" id="IPR006318">
    <property type="entry name" value="PTS_EI-like"/>
</dbReference>
<feature type="domain" description="PEP-utilising enzyme mobile" evidence="21">
    <location>
        <begin position="156"/>
        <end position="228"/>
    </location>
</feature>
<accession>A0A2V5KG40</accession>
<evidence type="ECO:0000256" key="5">
    <source>
        <dbReference type="ARBA" id="ARBA00007837"/>
    </source>
</evidence>
<comment type="subcellular location">
    <subcellularLocation>
        <location evidence="4 17">Cytoplasm</location>
    </subcellularLocation>
</comment>
<dbReference type="GO" id="GO:0046872">
    <property type="term" value="F:metal ion binding"/>
    <property type="evidence" value="ECO:0007669"/>
    <property type="project" value="UniProtKB-KW"/>
</dbReference>
<dbReference type="PRINTS" id="PR01736">
    <property type="entry name" value="PHPHTRNFRASE"/>
</dbReference>
<keyword evidence="14 17" id="KW-0418">Kinase</keyword>
<dbReference type="GO" id="GO:0016301">
    <property type="term" value="F:kinase activity"/>
    <property type="evidence" value="ECO:0007669"/>
    <property type="project" value="UniProtKB-KW"/>
</dbReference>
<keyword evidence="9 17" id="KW-0963">Cytoplasm</keyword>
<comment type="function">
    <text evidence="3 17">General (non sugar-specific) component of the phosphoenolpyruvate-dependent sugar phosphotransferase system (sugar PTS). This major carbohydrate active-transport system catalyzes the phosphorylation of incoming sugar substrates concomitantly with their translocation across the cell membrane. Enzyme I transfers the phosphoryl group from phosphoenolpyruvate (PEP) to the phosphoryl carrier protein (HPr).</text>
</comment>
<evidence type="ECO:0000256" key="7">
    <source>
        <dbReference type="ARBA" id="ARBA00016544"/>
    </source>
</evidence>
<dbReference type="GO" id="GO:0008965">
    <property type="term" value="F:phosphoenolpyruvate-protein phosphotransferase activity"/>
    <property type="evidence" value="ECO:0007669"/>
    <property type="project" value="UniProtKB-EC"/>
</dbReference>
<keyword evidence="24" id="KW-0670">Pyruvate</keyword>
<feature type="binding site" evidence="20">
    <location>
        <position position="434"/>
    </location>
    <ligand>
        <name>Mg(2+)</name>
        <dbReference type="ChEBI" id="CHEBI:18420"/>
    </ligand>
</feature>
<reference evidence="24 25" key="1">
    <citation type="submission" date="2018-05" db="EMBL/GenBank/DDBJ databases">
        <title>Paenibacillus flagellatus sp. nov., isolated from selenium mineral soil.</title>
        <authorList>
            <person name="Dai X."/>
        </authorList>
    </citation>
    <scope>NUCLEOTIDE SEQUENCE [LARGE SCALE GENOMIC DNA]</scope>
    <source>
        <strain evidence="24 25">DXL2</strain>
    </source>
</reference>
<evidence type="ECO:0000256" key="16">
    <source>
        <dbReference type="ARBA" id="ARBA00033235"/>
    </source>
</evidence>
<keyword evidence="25" id="KW-1185">Reference proteome</keyword>
<sequence length="583" mass="64071">MPETIIQGLGVSEGVRVGKAFVYAPARAIADDDRKTDRPELETEKLRNAKAASVSELEELVLRTAEKLGEERAVILKGQISMLNDPSFYPAMEKLIAAEGWTAETAVRKVTAQTAALFESMANDYMRERAADVRDIGGRLLGNVRGDKGRKLSDIREEVILVADDLTPSDTVQLDKSLVLGFVTRIGGKTSHTAILANSLGIAAILGAGDGIDAIRDGDPLAIDGATGTCVIRPEPSTVDAYRERMERQEEARQRLQAFAGQEAVTTDGFRVEIAANIGTPEEAAGLIGRGAEAVGLYRTEFLFMSRSAMPDEDEQYEAYKAAAEAMQGRPVVIRTLDVGGDKELPYLSVPHEMNPFLGYRAIRLCLDRQDLFVTQLRAILRASAHGTIKIMFPMISGLAEWRRAKAVYDNVRADLLRDHVPIADRIELGIMVEIPSAALQADRFAKEVDFFSIGTNDLVQYTVAVDRMNEQVAGLYDYFHPAVIRLIKRVIDASVERGIWTGMCGSMAGDPLAAPLLVGLGLHEWSMAPSAMQKIKREVRRMDRAACQELAERILDMDTPEEVRDALERFQHRLPDGDTGQS</sequence>
<comment type="caution">
    <text evidence="24">The sequence shown here is derived from an EMBL/GenBank/DDBJ whole genome shotgun (WGS) entry which is preliminary data.</text>
</comment>
<comment type="catalytic activity">
    <reaction evidence="1 17">
        <text>L-histidyl-[protein] + phosphoenolpyruvate = N(pros)-phospho-L-histidyl-[protein] + pyruvate</text>
        <dbReference type="Rhea" id="RHEA:23880"/>
        <dbReference type="Rhea" id="RHEA-COMP:9745"/>
        <dbReference type="Rhea" id="RHEA-COMP:9746"/>
        <dbReference type="ChEBI" id="CHEBI:15361"/>
        <dbReference type="ChEBI" id="CHEBI:29979"/>
        <dbReference type="ChEBI" id="CHEBI:58702"/>
        <dbReference type="ChEBI" id="CHEBI:64837"/>
        <dbReference type="EC" id="2.7.3.9"/>
    </reaction>
</comment>
<evidence type="ECO:0000313" key="24">
    <source>
        <dbReference type="EMBL" id="PYI57564.1"/>
    </source>
</evidence>
<keyword evidence="12 17" id="KW-0598">Phosphotransferase system</keyword>
<dbReference type="EC" id="2.7.3.9" evidence="6 17"/>
<keyword evidence="8 17" id="KW-0813">Transport</keyword>
<evidence type="ECO:0000256" key="15">
    <source>
        <dbReference type="ARBA" id="ARBA00022842"/>
    </source>
</evidence>
<dbReference type="Proteomes" id="UP000247476">
    <property type="component" value="Unassembled WGS sequence"/>
</dbReference>
<keyword evidence="13 17" id="KW-0479">Metal-binding</keyword>
<keyword evidence="11 17" id="KW-0808">Transferase</keyword>
<keyword evidence="10 17" id="KW-0762">Sugar transport</keyword>
<dbReference type="GO" id="GO:0005737">
    <property type="term" value="C:cytoplasm"/>
    <property type="evidence" value="ECO:0007669"/>
    <property type="project" value="UniProtKB-SubCell"/>
</dbReference>
<evidence type="ECO:0000256" key="9">
    <source>
        <dbReference type="ARBA" id="ARBA00022490"/>
    </source>
</evidence>
<dbReference type="SUPFAM" id="SSF52009">
    <property type="entry name" value="Phosphohistidine domain"/>
    <property type="match status" value="1"/>
</dbReference>
<dbReference type="GO" id="GO:0009401">
    <property type="term" value="P:phosphoenolpyruvate-dependent sugar phosphotransferase system"/>
    <property type="evidence" value="ECO:0007669"/>
    <property type="project" value="UniProtKB-KW"/>
</dbReference>
<dbReference type="Gene3D" id="3.20.20.60">
    <property type="entry name" value="Phosphoenolpyruvate-binding domains"/>
    <property type="match status" value="1"/>
</dbReference>
<evidence type="ECO:0000256" key="4">
    <source>
        <dbReference type="ARBA" id="ARBA00004496"/>
    </source>
</evidence>
<evidence type="ECO:0000313" key="25">
    <source>
        <dbReference type="Proteomes" id="UP000247476"/>
    </source>
</evidence>
<dbReference type="EMBL" id="QJVJ01000001">
    <property type="protein sequence ID" value="PYI57564.1"/>
    <property type="molecule type" value="Genomic_DNA"/>
</dbReference>
<evidence type="ECO:0000256" key="11">
    <source>
        <dbReference type="ARBA" id="ARBA00022679"/>
    </source>
</evidence>
<evidence type="ECO:0000256" key="20">
    <source>
        <dbReference type="PIRSR" id="PIRSR000732-3"/>
    </source>
</evidence>
<feature type="active site" description="Tele-phosphohistidine intermediate" evidence="18">
    <location>
        <position position="192"/>
    </location>
</feature>
<evidence type="ECO:0000259" key="22">
    <source>
        <dbReference type="Pfam" id="PF02896"/>
    </source>
</evidence>
<keyword evidence="15 17" id="KW-0460">Magnesium</keyword>
<dbReference type="Pfam" id="PF02896">
    <property type="entry name" value="PEP-utilizers_C"/>
    <property type="match status" value="1"/>
</dbReference>
<dbReference type="Pfam" id="PF00391">
    <property type="entry name" value="PEP-utilizers"/>
    <property type="match status" value="1"/>
</dbReference>
<evidence type="ECO:0000256" key="8">
    <source>
        <dbReference type="ARBA" id="ARBA00022448"/>
    </source>
</evidence>
<feature type="binding site" evidence="19">
    <location>
        <position position="335"/>
    </location>
    <ligand>
        <name>phosphoenolpyruvate</name>
        <dbReference type="ChEBI" id="CHEBI:58702"/>
    </ligand>
</feature>
<evidence type="ECO:0000256" key="18">
    <source>
        <dbReference type="PIRSR" id="PIRSR000732-1"/>
    </source>
</evidence>
<dbReference type="InterPro" id="IPR036618">
    <property type="entry name" value="PtsI_HPr-bd_sf"/>
</dbReference>
<comment type="cofactor">
    <cofactor evidence="2 17 20">
        <name>Mg(2+)</name>
        <dbReference type="ChEBI" id="CHEBI:18420"/>
    </cofactor>
</comment>
<evidence type="ECO:0000256" key="14">
    <source>
        <dbReference type="ARBA" id="ARBA00022777"/>
    </source>
</evidence>
<dbReference type="Gene3D" id="3.50.30.10">
    <property type="entry name" value="Phosphohistidine domain"/>
    <property type="match status" value="1"/>
</dbReference>
<comment type="similarity">
    <text evidence="5 17">Belongs to the PEP-utilizing enzyme family.</text>
</comment>
<dbReference type="Gene3D" id="1.10.274.10">
    <property type="entry name" value="PtsI, HPr-binding domain"/>
    <property type="match status" value="1"/>
</dbReference>
<feature type="binding site" evidence="19">
    <location>
        <position position="299"/>
    </location>
    <ligand>
        <name>phosphoenolpyruvate</name>
        <dbReference type="ChEBI" id="CHEBI:58702"/>
    </ligand>
</feature>
<evidence type="ECO:0000259" key="23">
    <source>
        <dbReference type="Pfam" id="PF05524"/>
    </source>
</evidence>
<dbReference type="OrthoDB" id="9765468at2"/>
<evidence type="ECO:0000256" key="10">
    <source>
        <dbReference type="ARBA" id="ARBA00022597"/>
    </source>
</evidence>
<feature type="domain" description="PEP-utilising enzyme C-terminal" evidence="22">
    <location>
        <begin position="255"/>
        <end position="544"/>
    </location>
</feature>
<organism evidence="24 25">
    <name type="scientific">Paenibacillus flagellatus</name>
    <dbReference type="NCBI Taxonomy" id="2211139"/>
    <lineage>
        <taxon>Bacteria</taxon>
        <taxon>Bacillati</taxon>
        <taxon>Bacillota</taxon>
        <taxon>Bacilli</taxon>
        <taxon>Bacillales</taxon>
        <taxon>Paenibacillaceae</taxon>
        <taxon>Paenibacillus</taxon>
    </lineage>
</organism>